<sequence length="146" mass="15497">MNKLITSLACGTVLSMSLMGASYASNAVGSAALGGIPAANTGMDGTAEHTRMMNTEGNLMNGTTGTMNQHESIMKDKIRIDDNYRPNNYRTNSTVNPATNTTQTGKYRATSTTTNAATNKGSNWGWLGLLGLLGLAGMRSRSDERR</sequence>
<evidence type="ECO:0000256" key="2">
    <source>
        <dbReference type="SAM" id="SignalP"/>
    </source>
</evidence>
<accession>A0A1R0X1Z6</accession>
<dbReference type="Proteomes" id="UP000187465">
    <property type="component" value="Unassembled WGS sequence"/>
</dbReference>
<dbReference type="AlphaFoldDB" id="A0A1R0X1Z6"/>
<dbReference type="NCBIfam" id="NF041742">
    <property type="entry name" value="WGxxGxxG_fam"/>
    <property type="match status" value="1"/>
</dbReference>
<feature type="chain" id="PRO_5010372436" description="MYXO-CTERM domain-containing protein" evidence="2">
    <location>
        <begin position="25"/>
        <end position="146"/>
    </location>
</feature>
<dbReference type="NCBIfam" id="NF038039">
    <property type="entry name" value="WGxxGxxG-CTERM"/>
    <property type="match status" value="1"/>
</dbReference>
<feature type="signal peptide" evidence="2">
    <location>
        <begin position="1"/>
        <end position="24"/>
    </location>
</feature>
<reference evidence="3 4" key="1">
    <citation type="submission" date="2016-10" db="EMBL/GenBank/DDBJ databases">
        <title>Paenibacillus species isolates.</title>
        <authorList>
            <person name="Beno S.M."/>
        </authorList>
    </citation>
    <scope>NUCLEOTIDE SEQUENCE [LARGE SCALE GENOMIC DNA]</scope>
    <source>
        <strain evidence="3 4">FSL H7-0604</strain>
    </source>
</reference>
<feature type="region of interest" description="Disordered" evidence="1">
    <location>
        <begin position="84"/>
        <end position="114"/>
    </location>
</feature>
<comment type="caution">
    <text evidence="3">The sequence shown here is derived from an EMBL/GenBank/DDBJ whole genome shotgun (WGS) entry which is preliminary data.</text>
</comment>
<proteinExistence type="predicted"/>
<evidence type="ECO:0000256" key="1">
    <source>
        <dbReference type="SAM" id="MobiDB-lite"/>
    </source>
</evidence>
<organism evidence="3 4">
    <name type="scientific">Paenibacillus odorifer</name>
    <dbReference type="NCBI Taxonomy" id="189426"/>
    <lineage>
        <taxon>Bacteria</taxon>
        <taxon>Bacillati</taxon>
        <taxon>Bacillota</taxon>
        <taxon>Bacilli</taxon>
        <taxon>Bacillales</taxon>
        <taxon>Paenibacillaceae</taxon>
        <taxon>Paenibacillus</taxon>
    </lineage>
</organism>
<name>A0A1R0X1Z6_9BACL</name>
<dbReference type="EMBL" id="MKQP01000038">
    <property type="protein sequence ID" value="OMD27076.1"/>
    <property type="molecule type" value="Genomic_DNA"/>
</dbReference>
<evidence type="ECO:0008006" key="5">
    <source>
        <dbReference type="Google" id="ProtNLM"/>
    </source>
</evidence>
<evidence type="ECO:0000313" key="3">
    <source>
        <dbReference type="EMBL" id="OMD27076.1"/>
    </source>
</evidence>
<keyword evidence="2" id="KW-0732">Signal</keyword>
<evidence type="ECO:0000313" key="4">
    <source>
        <dbReference type="Proteomes" id="UP000187465"/>
    </source>
</evidence>
<dbReference type="RefSeq" id="WP_036683335.1">
    <property type="nucleotide sequence ID" value="NZ_MKQP01000038.1"/>
</dbReference>
<feature type="compositionally biased region" description="Polar residues" evidence="1">
    <location>
        <begin position="85"/>
        <end position="105"/>
    </location>
</feature>
<protein>
    <recommendedName>
        <fullName evidence="5">MYXO-CTERM domain-containing protein</fullName>
    </recommendedName>
</protein>
<gene>
    <name evidence="3" type="ORF">BJP51_25835</name>
</gene>